<evidence type="ECO:0000313" key="2">
    <source>
        <dbReference type="Proteomes" id="UP000038622"/>
    </source>
</evidence>
<sequence>MQGVMVFLVLCANDGQEGLQKRQRDFLEMRHFKRCLGH</sequence>
<dbReference type="AlphaFoldDB" id="A0A0K2X2K9"/>
<keyword evidence="2" id="KW-1185">Reference proteome</keyword>
<name>A0A0K2X2K9_9HELI</name>
<dbReference type="STRING" id="1578720.HAL011_04270"/>
<gene>
    <name evidence="1" type="ORF">HAL011_04270</name>
</gene>
<accession>A0A0K2X2K9</accession>
<reference evidence="2" key="1">
    <citation type="submission" date="2014-12" db="EMBL/GenBank/DDBJ databases">
        <authorList>
            <person name="Smet A."/>
        </authorList>
    </citation>
    <scope>NUCLEOTIDE SEQUENCE [LARGE SCALE GENOMIC DNA]</scope>
</reference>
<organism evidence="1 2">
    <name type="scientific">Helicobacter ailurogastricus</name>
    <dbReference type="NCBI Taxonomy" id="1578720"/>
    <lineage>
        <taxon>Bacteria</taxon>
        <taxon>Pseudomonadati</taxon>
        <taxon>Campylobacterota</taxon>
        <taxon>Epsilonproteobacteria</taxon>
        <taxon>Campylobacterales</taxon>
        <taxon>Helicobacteraceae</taxon>
        <taxon>Helicobacter</taxon>
    </lineage>
</organism>
<dbReference type="EMBL" id="CDML01000011">
    <property type="protein sequence ID" value="CRF40665.1"/>
    <property type="molecule type" value="Genomic_DNA"/>
</dbReference>
<evidence type="ECO:0000313" key="1">
    <source>
        <dbReference type="EMBL" id="CRF40665.1"/>
    </source>
</evidence>
<dbReference type="Proteomes" id="UP000038622">
    <property type="component" value="Unassembled WGS sequence"/>
</dbReference>
<protein>
    <submittedName>
        <fullName evidence="1">Uncharacterized protein</fullName>
    </submittedName>
</protein>
<proteinExistence type="predicted"/>